<protein>
    <submittedName>
        <fullName evidence="4">Uncharacterized protein</fullName>
    </submittedName>
</protein>
<organism evidence="4 5">
    <name type="scientific">Hortaea werneckii</name>
    <name type="common">Black yeast</name>
    <name type="synonym">Cladosporium werneckii</name>
    <dbReference type="NCBI Taxonomy" id="91943"/>
    <lineage>
        <taxon>Eukaryota</taxon>
        <taxon>Fungi</taxon>
        <taxon>Dikarya</taxon>
        <taxon>Ascomycota</taxon>
        <taxon>Pezizomycotina</taxon>
        <taxon>Dothideomycetes</taxon>
        <taxon>Dothideomycetidae</taxon>
        <taxon>Mycosphaerellales</taxon>
        <taxon>Teratosphaeriaceae</taxon>
        <taxon>Hortaea</taxon>
    </lineage>
</organism>
<gene>
    <name evidence="4" type="ORF">D0869_14612</name>
</gene>
<dbReference type="SUPFAM" id="SSF51735">
    <property type="entry name" value="NAD(P)-binding Rossmann-fold domains"/>
    <property type="match status" value="1"/>
</dbReference>
<proteinExistence type="inferred from homology"/>
<evidence type="ECO:0000256" key="1">
    <source>
        <dbReference type="ARBA" id="ARBA00006484"/>
    </source>
</evidence>
<evidence type="ECO:0000256" key="3">
    <source>
        <dbReference type="ARBA" id="ARBA00023002"/>
    </source>
</evidence>
<keyword evidence="3" id="KW-0560">Oxidoreductase</keyword>
<evidence type="ECO:0000256" key="2">
    <source>
        <dbReference type="ARBA" id="ARBA00022857"/>
    </source>
</evidence>
<dbReference type="EMBL" id="QWIJ01002189">
    <property type="protein sequence ID" value="RMX72444.1"/>
    <property type="molecule type" value="Genomic_DNA"/>
</dbReference>
<dbReference type="Proteomes" id="UP000281245">
    <property type="component" value="Unassembled WGS sequence"/>
</dbReference>
<dbReference type="PRINTS" id="PR00081">
    <property type="entry name" value="GDHRDH"/>
</dbReference>
<evidence type="ECO:0000313" key="5">
    <source>
        <dbReference type="Proteomes" id="UP000281245"/>
    </source>
</evidence>
<dbReference type="GO" id="GO:0016491">
    <property type="term" value="F:oxidoreductase activity"/>
    <property type="evidence" value="ECO:0007669"/>
    <property type="project" value="UniProtKB-KW"/>
</dbReference>
<dbReference type="PRINTS" id="PR00080">
    <property type="entry name" value="SDRFAMILY"/>
</dbReference>
<dbReference type="FunFam" id="3.40.50.720:FF:000084">
    <property type="entry name" value="Short-chain dehydrogenase reductase"/>
    <property type="match status" value="1"/>
</dbReference>
<dbReference type="AlphaFoldDB" id="A0A3M6W1M8"/>
<evidence type="ECO:0000313" key="4">
    <source>
        <dbReference type="EMBL" id="RMX72444.1"/>
    </source>
</evidence>
<sequence>MESPQYTIYPSLRGKKILVTGGAEGIGASAVELFAQQGSKVALLDISESSAKTLIESIKENSTQAAQPPWAPAIQVPTFYQCDVTNLDQLKAQAKKILDDFGGTIDVLVNNAAAAGGKSRIPSVGVTPESWDFDVNVNLRHAFFLTQAVVPSMQKQGRGSIINMESITWRIPSTDTPVYATCKAAILGMTRTHSKEFGEDGIRVNSIMPGSIATERQRKEVLTPEYEAKVLAAQSLKRNLMPEEVGRVILFLASDDSSAVTGSSYIVDGGFVGD</sequence>
<comment type="similarity">
    <text evidence="1">Belongs to the short-chain dehydrogenases/reductases (SDR) family.</text>
</comment>
<dbReference type="OrthoDB" id="1669814at2759"/>
<accession>A0A3M6W1M8</accession>
<name>A0A3M6W1M8_HORWE</name>
<dbReference type="CDD" id="cd05233">
    <property type="entry name" value="SDR_c"/>
    <property type="match status" value="1"/>
</dbReference>
<dbReference type="PANTHER" id="PTHR24321">
    <property type="entry name" value="DEHYDROGENASES, SHORT CHAIN"/>
    <property type="match status" value="1"/>
</dbReference>
<dbReference type="InterPro" id="IPR036291">
    <property type="entry name" value="NAD(P)-bd_dom_sf"/>
</dbReference>
<dbReference type="PANTHER" id="PTHR24321:SF8">
    <property type="entry name" value="ESTRADIOL 17-BETA-DEHYDROGENASE 8-RELATED"/>
    <property type="match status" value="1"/>
</dbReference>
<dbReference type="InterPro" id="IPR002347">
    <property type="entry name" value="SDR_fam"/>
</dbReference>
<dbReference type="PROSITE" id="PS00061">
    <property type="entry name" value="ADH_SHORT"/>
    <property type="match status" value="1"/>
</dbReference>
<reference evidence="4 5" key="1">
    <citation type="journal article" date="2018" name="BMC Genomics">
        <title>Genomic evidence for intraspecific hybridization in a clonal and extremely halotolerant yeast.</title>
        <authorList>
            <person name="Gostincar C."/>
            <person name="Stajich J.E."/>
            <person name="Zupancic J."/>
            <person name="Zalar P."/>
            <person name="Gunde-Cimerman N."/>
        </authorList>
    </citation>
    <scope>NUCLEOTIDE SEQUENCE [LARGE SCALE GENOMIC DNA]</scope>
    <source>
        <strain evidence="4 5">EXF-6656</strain>
    </source>
</reference>
<keyword evidence="2" id="KW-0521">NADP</keyword>
<dbReference type="Gene3D" id="3.40.50.720">
    <property type="entry name" value="NAD(P)-binding Rossmann-like Domain"/>
    <property type="match status" value="1"/>
</dbReference>
<dbReference type="InterPro" id="IPR020904">
    <property type="entry name" value="Sc_DH/Rdtase_CS"/>
</dbReference>
<dbReference type="Pfam" id="PF13561">
    <property type="entry name" value="adh_short_C2"/>
    <property type="match status" value="1"/>
</dbReference>
<comment type="caution">
    <text evidence="4">The sequence shown here is derived from an EMBL/GenBank/DDBJ whole genome shotgun (WGS) entry which is preliminary data.</text>
</comment>